<dbReference type="SUPFAM" id="SSF48498">
    <property type="entry name" value="Tetracyclin repressor-like, C-terminal domain"/>
    <property type="match status" value="1"/>
</dbReference>
<dbReference type="InterPro" id="IPR050109">
    <property type="entry name" value="HTH-type_TetR-like_transc_reg"/>
</dbReference>
<reference evidence="7 8" key="1">
    <citation type="submission" date="2014-06" db="EMBL/GenBank/DDBJ databases">
        <authorList>
            <person name="Ju J."/>
            <person name="Zhang J."/>
        </authorList>
    </citation>
    <scope>NUCLEOTIDE SEQUENCE [LARGE SCALE GENOMIC DNA]</scope>
    <source>
        <strain evidence="7">DmW_042</strain>
    </source>
</reference>
<dbReference type="InterPro" id="IPR049445">
    <property type="entry name" value="TetR_SbtR-like_C"/>
</dbReference>
<dbReference type="Pfam" id="PF00440">
    <property type="entry name" value="TetR_N"/>
    <property type="match status" value="1"/>
</dbReference>
<dbReference type="InterPro" id="IPR009057">
    <property type="entry name" value="Homeodomain-like_sf"/>
</dbReference>
<dbReference type="SUPFAM" id="SSF46689">
    <property type="entry name" value="Homeodomain-like"/>
    <property type="match status" value="1"/>
</dbReference>
<accession>A0A252AAE4</accession>
<dbReference type="Pfam" id="PF21597">
    <property type="entry name" value="TetR_C_43"/>
    <property type="match status" value="1"/>
</dbReference>
<comment type="caution">
    <text evidence="7">The sequence shown here is derived from an EMBL/GenBank/DDBJ whole genome shotgun (WGS) entry which is preliminary data.</text>
</comment>
<evidence type="ECO:0000256" key="2">
    <source>
        <dbReference type="ARBA" id="ARBA00023125"/>
    </source>
</evidence>
<evidence type="ECO:0000256" key="5">
    <source>
        <dbReference type="SAM" id="MobiDB-lite"/>
    </source>
</evidence>
<evidence type="ECO:0000256" key="4">
    <source>
        <dbReference type="PROSITE-ProRule" id="PRU00335"/>
    </source>
</evidence>
<dbReference type="GO" id="GO:0000976">
    <property type="term" value="F:transcription cis-regulatory region binding"/>
    <property type="evidence" value="ECO:0007669"/>
    <property type="project" value="TreeGrafter"/>
</dbReference>
<dbReference type="Proteomes" id="UP000194565">
    <property type="component" value="Unassembled WGS sequence"/>
</dbReference>
<organism evidence="7 8">
    <name type="scientific">Acetobacter tropicalis</name>
    <dbReference type="NCBI Taxonomy" id="104102"/>
    <lineage>
        <taxon>Bacteria</taxon>
        <taxon>Pseudomonadati</taxon>
        <taxon>Pseudomonadota</taxon>
        <taxon>Alphaproteobacteria</taxon>
        <taxon>Acetobacterales</taxon>
        <taxon>Acetobacteraceae</taxon>
        <taxon>Acetobacter</taxon>
    </lineage>
</organism>
<dbReference type="GO" id="GO:0003700">
    <property type="term" value="F:DNA-binding transcription factor activity"/>
    <property type="evidence" value="ECO:0007669"/>
    <property type="project" value="TreeGrafter"/>
</dbReference>
<evidence type="ECO:0000256" key="3">
    <source>
        <dbReference type="ARBA" id="ARBA00023163"/>
    </source>
</evidence>
<dbReference type="PROSITE" id="PS50977">
    <property type="entry name" value="HTH_TETR_2"/>
    <property type="match status" value="1"/>
</dbReference>
<dbReference type="EMBL" id="JOMM01000020">
    <property type="protein sequence ID" value="OUI86505.1"/>
    <property type="molecule type" value="Genomic_DNA"/>
</dbReference>
<dbReference type="PANTHER" id="PTHR30055">
    <property type="entry name" value="HTH-TYPE TRANSCRIPTIONAL REGULATOR RUTR"/>
    <property type="match status" value="1"/>
</dbReference>
<dbReference type="InterPro" id="IPR036271">
    <property type="entry name" value="Tet_transcr_reg_TetR-rel_C_sf"/>
</dbReference>
<gene>
    <name evidence="7" type="ORF">HC62_06680</name>
</gene>
<proteinExistence type="predicted"/>
<feature type="region of interest" description="Disordered" evidence="5">
    <location>
        <begin position="31"/>
        <end position="50"/>
    </location>
</feature>
<dbReference type="InterPro" id="IPR001647">
    <property type="entry name" value="HTH_TetR"/>
</dbReference>
<feature type="DNA-binding region" description="H-T-H motif" evidence="4">
    <location>
        <begin position="70"/>
        <end position="89"/>
    </location>
</feature>
<dbReference type="AlphaFoldDB" id="A0A252AAE4"/>
<keyword evidence="3" id="KW-0804">Transcription</keyword>
<dbReference type="PANTHER" id="PTHR30055:SF234">
    <property type="entry name" value="HTH-TYPE TRANSCRIPTIONAL REGULATOR BETI"/>
    <property type="match status" value="1"/>
</dbReference>
<sequence length="229" mass="25005">MRFCSNITKDDMWSITPLYLYGGSLRLTREEQVTDVKKPRRRPRSDGQRNKEHLLQVAKAAFTAGEVDIPLDEIARRASVGIGTLYRHFPNRDALIEAVYRSELDKLAEAAPVLSARHPPVEALRAWMLLFVDYIAAKQVIAPALKGLLDGPSTLYAQSGTVLQTAINTLVAAAVESGDISTDIEPIDLLCALAGVSNFSAGPGWEIGAKRLVNILIAGSRPHKPHSLQ</sequence>
<evidence type="ECO:0000256" key="1">
    <source>
        <dbReference type="ARBA" id="ARBA00023015"/>
    </source>
</evidence>
<keyword evidence="1" id="KW-0805">Transcription regulation</keyword>
<evidence type="ECO:0000313" key="7">
    <source>
        <dbReference type="EMBL" id="OUI86505.1"/>
    </source>
</evidence>
<name>A0A252AAE4_9PROT</name>
<evidence type="ECO:0000259" key="6">
    <source>
        <dbReference type="PROSITE" id="PS50977"/>
    </source>
</evidence>
<feature type="domain" description="HTH tetR-type" evidence="6">
    <location>
        <begin position="48"/>
        <end position="107"/>
    </location>
</feature>
<evidence type="ECO:0000313" key="8">
    <source>
        <dbReference type="Proteomes" id="UP000194565"/>
    </source>
</evidence>
<protein>
    <submittedName>
        <fullName evidence="7">TetR family transcriptional regulator</fullName>
    </submittedName>
</protein>
<dbReference type="Gene3D" id="1.10.357.10">
    <property type="entry name" value="Tetracycline Repressor, domain 2"/>
    <property type="match status" value="1"/>
</dbReference>
<keyword evidence="2 4" id="KW-0238">DNA-binding</keyword>